<organism evidence="2 3">
    <name type="scientific">Cercophora samala</name>
    <dbReference type="NCBI Taxonomy" id="330535"/>
    <lineage>
        <taxon>Eukaryota</taxon>
        <taxon>Fungi</taxon>
        <taxon>Dikarya</taxon>
        <taxon>Ascomycota</taxon>
        <taxon>Pezizomycotina</taxon>
        <taxon>Sordariomycetes</taxon>
        <taxon>Sordariomycetidae</taxon>
        <taxon>Sordariales</taxon>
        <taxon>Lasiosphaeriaceae</taxon>
        <taxon>Cercophora</taxon>
    </lineage>
</organism>
<proteinExistence type="predicted"/>
<feature type="region of interest" description="Disordered" evidence="1">
    <location>
        <begin position="132"/>
        <end position="154"/>
    </location>
</feature>
<feature type="region of interest" description="Disordered" evidence="1">
    <location>
        <begin position="1"/>
        <end position="41"/>
    </location>
</feature>
<dbReference type="EMBL" id="JAULSY010000127">
    <property type="protein sequence ID" value="KAK0663906.1"/>
    <property type="molecule type" value="Genomic_DNA"/>
</dbReference>
<name>A0AA40D5V5_9PEZI</name>
<feature type="compositionally biased region" description="Polar residues" evidence="1">
    <location>
        <begin position="1"/>
        <end position="22"/>
    </location>
</feature>
<sequence length="205" mass="23167">MSKPGHNSSFGGNDTAITNLNNAPIFARPPPMGPKAMSRSHRDGFNVPTEASIPGLRTAIWETRNRLRDLRENLDGLSPSALRAEKDRCYRRIRLDEVKLRELEGEARVRKLEEEARLKKLEEEKARLKDLEEKGGAASPQLPTTGVLASSHRRRARRSRFQAVTIRAFKSVAVASSLLEVPRMVGASRSRTYYWVKYSLTKARK</sequence>
<comment type="caution">
    <text evidence="2">The sequence shown here is derived from an EMBL/GenBank/DDBJ whole genome shotgun (WGS) entry which is preliminary data.</text>
</comment>
<protein>
    <submittedName>
        <fullName evidence="2">Uncharacterized protein</fullName>
    </submittedName>
</protein>
<keyword evidence="3" id="KW-1185">Reference proteome</keyword>
<dbReference type="AlphaFoldDB" id="A0AA40D5V5"/>
<gene>
    <name evidence="2" type="ORF">QBC41DRAFT_340368</name>
</gene>
<evidence type="ECO:0000256" key="1">
    <source>
        <dbReference type="SAM" id="MobiDB-lite"/>
    </source>
</evidence>
<dbReference type="Proteomes" id="UP001174997">
    <property type="component" value="Unassembled WGS sequence"/>
</dbReference>
<evidence type="ECO:0000313" key="2">
    <source>
        <dbReference type="EMBL" id="KAK0663906.1"/>
    </source>
</evidence>
<evidence type="ECO:0000313" key="3">
    <source>
        <dbReference type="Proteomes" id="UP001174997"/>
    </source>
</evidence>
<accession>A0AA40D5V5</accession>
<reference evidence="2" key="1">
    <citation type="submission" date="2023-06" db="EMBL/GenBank/DDBJ databases">
        <title>Genome-scale phylogeny and comparative genomics of the fungal order Sordariales.</title>
        <authorList>
            <consortium name="Lawrence Berkeley National Laboratory"/>
            <person name="Hensen N."/>
            <person name="Bonometti L."/>
            <person name="Westerberg I."/>
            <person name="Brannstrom I.O."/>
            <person name="Guillou S."/>
            <person name="Cros-Aarteil S."/>
            <person name="Calhoun S."/>
            <person name="Haridas S."/>
            <person name="Kuo A."/>
            <person name="Mondo S."/>
            <person name="Pangilinan J."/>
            <person name="Riley R."/>
            <person name="Labutti K."/>
            <person name="Andreopoulos B."/>
            <person name="Lipzen A."/>
            <person name="Chen C."/>
            <person name="Yanf M."/>
            <person name="Daum C."/>
            <person name="Ng V."/>
            <person name="Clum A."/>
            <person name="Steindorff A."/>
            <person name="Ohm R."/>
            <person name="Martin F."/>
            <person name="Silar P."/>
            <person name="Natvig D."/>
            <person name="Lalanne C."/>
            <person name="Gautier V."/>
            <person name="Ament-Velasquez S.L."/>
            <person name="Kruys A."/>
            <person name="Hutchinson M.I."/>
            <person name="Powell A.J."/>
            <person name="Barry K."/>
            <person name="Miller A.N."/>
            <person name="Grigoriev I.V."/>
            <person name="Debuchy R."/>
            <person name="Gladieux P."/>
            <person name="Thoren M.H."/>
            <person name="Johannesson H."/>
        </authorList>
    </citation>
    <scope>NUCLEOTIDE SEQUENCE</scope>
    <source>
        <strain evidence="2">CBS 307.81</strain>
    </source>
</reference>